<dbReference type="GO" id="GO:0046872">
    <property type="term" value="F:metal ion binding"/>
    <property type="evidence" value="ECO:0007669"/>
    <property type="project" value="UniProtKB-KW"/>
</dbReference>
<dbReference type="GO" id="GO:0070483">
    <property type="term" value="P:detection of hypoxia"/>
    <property type="evidence" value="ECO:0007669"/>
    <property type="project" value="UniProtKB-ARBA"/>
</dbReference>
<comment type="catalytic activity">
    <reaction evidence="7">
        <text>L-cysteine + O2 = 3-sulfino-L-alanine + H(+)</text>
        <dbReference type="Rhea" id="RHEA:20441"/>
        <dbReference type="ChEBI" id="CHEBI:15378"/>
        <dbReference type="ChEBI" id="CHEBI:15379"/>
        <dbReference type="ChEBI" id="CHEBI:35235"/>
        <dbReference type="ChEBI" id="CHEBI:61085"/>
        <dbReference type="EC" id="1.13.11.20"/>
    </reaction>
    <physiologicalReaction direction="left-to-right" evidence="7">
        <dbReference type="Rhea" id="RHEA:20442"/>
    </physiologicalReaction>
</comment>
<evidence type="ECO:0000256" key="6">
    <source>
        <dbReference type="ARBA" id="ARBA00023004"/>
    </source>
</evidence>
<keyword evidence="4" id="KW-0479">Metal-binding</keyword>
<dbReference type="GO" id="GO:0017172">
    <property type="term" value="F:cysteine dioxygenase activity"/>
    <property type="evidence" value="ECO:0007669"/>
    <property type="project" value="UniProtKB-EC"/>
</dbReference>
<reference evidence="9" key="1">
    <citation type="submission" date="2021-05" db="UniProtKB">
        <authorList>
            <consortium name="EnsemblPlants"/>
        </authorList>
    </citation>
    <scope>IDENTIFICATION</scope>
    <source>
        <strain evidence="9">subsp. malaccensis</strain>
    </source>
</reference>
<evidence type="ECO:0000256" key="1">
    <source>
        <dbReference type="ARBA" id="ARBA00001954"/>
    </source>
</evidence>
<evidence type="ECO:0000313" key="9">
    <source>
        <dbReference type="EnsemblPlants" id="Ma05_p06070.1"/>
    </source>
</evidence>
<dbReference type="InterPro" id="IPR014710">
    <property type="entry name" value="RmlC-like_jellyroll"/>
</dbReference>
<sequence>KSNLSFNILSAGGQSLIFLSAFSAARAERFASSFVLTALAGLVEGFVDWSSFSASRTSVTTLEGRLAEQKKPEASAPAGKFSSGKRLQAANKSRRKQKKPGQMPSVVQRLFETCKEVFAEGGDGIIPSLEDVNRLRSVLDNVGASDVGLTQNMPYFQNSSSARTPSVTYLHIYECHKFSIGIFCLPPSGVIPLHNHPGMTVFSKLLFGSMHIKSYDWVNVPQNSDEIVNSLHYQHPGLRLAKVKTDAIFTAPCKASVLYPEDGGNMHCFTARTSCAVLDVLGPPYSDLDRGRDCTYFNDLPFDSFSGDGKLAADEDGVYAWLEERKKPDDFLVVGARYSGPRIRER</sequence>
<name>A0A804J1G9_MUSAM</name>
<dbReference type="PANTHER" id="PTHR22966">
    <property type="entry name" value="2-AMINOETHANETHIOL DIOXYGENASE"/>
    <property type="match status" value="1"/>
</dbReference>
<dbReference type="EnsemblPlants" id="Ma05_t06070.1">
    <property type="protein sequence ID" value="Ma05_p06070.1"/>
    <property type="gene ID" value="Ma05_g06070"/>
</dbReference>
<dbReference type="InterPro" id="IPR011051">
    <property type="entry name" value="RmlC_Cupin_sf"/>
</dbReference>
<keyword evidence="5" id="KW-0560">Oxidoreductase</keyword>
<organism evidence="9 10">
    <name type="scientific">Musa acuminata subsp. malaccensis</name>
    <name type="common">Wild banana</name>
    <name type="synonym">Musa malaccensis</name>
    <dbReference type="NCBI Taxonomy" id="214687"/>
    <lineage>
        <taxon>Eukaryota</taxon>
        <taxon>Viridiplantae</taxon>
        <taxon>Streptophyta</taxon>
        <taxon>Embryophyta</taxon>
        <taxon>Tracheophyta</taxon>
        <taxon>Spermatophyta</taxon>
        <taxon>Magnoliopsida</taxon>
        <taxon>Liliopsida</taxon>
        <taxon>Zingiberales</taxon>
        <taxon>Musaceae</taxon>
        <taxon>Musa</taxon>
    </lineage>
</organism>
<feature type="region of interest" description="Disordered" evidence="8">
    <location>
        <begin position="64"/>
        <end position="103"/>
    </location>
</feature>
<accession>A0A804J1G9</accession>
<dbReference type="Pfam" id="PF07847">
    <property type="entry name" value="PCO_ADO"/>
    <property type="match status" value="1"/>
</dbReference>
<dbReference type="AlphaFoldDB" id="A0A804J1G9"/>
<dbReference type="Gramene" id="Ma05_t06070.1">
    <property type="protein sequence ID" value="Ma05_p06070.1"/>
    <property type="gene ID" value="Ma05_g06070"/>
</dbReference>
<dbReference type="Proteomes" id="UP000012960">
    <property type="component" value="Unplaced"/>
</dbReference>
<dbReference type="InParanoid" id="A0A804J1G9"/>
<dbReference type="CDD" id="cd20289">
    <property type="entry name" value="cupin_ADO"/>
    <property type="match status" value="1"/>
</dbReference>
<evidence type="ECO:0000256" key="4">
    <source>
        <dbReference type="ARBA" id="ARBA00022723"/>
    </source>
</evidence>
<dbReference type="SUPFAM" id="SSF51182">
    <property type="entry name" value="RmlC-like cupins"/>
    <property type="match status" value="1"/>
</dbReference>
<comment type="cofactor">
    <cofactor evidence="1">
        <name>Fe(2+)</name>
        <dbReference type="ChEBI" id="CHEBI:29033"/>
    </cofactor>
</comment>
<dbReference type="EC" id="1.13.11.20" evidence="3"/>
<evidence type="ECO:0000313" key="10">
    <source>
        <dbReference type="Proteomes" id="UP000012960"/>
    </source>
</evidence>
<protein>
    <recommendedName>
        <fullName evidence="3">cysteine dioxygenase</fullName>
        <ecNumber evidence="3">1.13.11.20</ecNumber>
    </recommendedName>
</protein>
<evidence type="ECO:0000256" key="5">
    <source>
        <dbReference type="ARBA" id="ARBA00023002"/>
    </source>
</evidence>
<keyword evidence="6" id="KW-0408">Iron</keyword>
<proteinExistence type="inferred from homology"/>
<dbReference type="Gene3D" id="2.60.120.10">
    <property type="entry name" value="Jelly Rolls"/>
    <property type="match status" value="1"/>
</dbReference>
<evidence type="ECO:0000256" key="7">
    <source>
        <dbReference type="ARBA" id="ARBA00024284"/>
    </source>
</evidence>
<dbReference type="OMA" id="DWADNIL"/>
<dbReference type="FunCoup" id="A0A804J1G9">
    <property type="interactions" value="1040"/>
</dbReference>
<keyword evidence="10" id="KW-1185">Reference proteome</keyword>
<dbReference type="PANTHER" id="PTHR22966:SF67">
    <property type="entry name" value="CYSTEINE DIOXYGENASE"/>
    <property type="match status" value="1"/>
</dbReference>
<dbReference type="InterPro" id="IPR012864">
    <property type="entry name" value="PCO/ADO"/>
</dbReference>
<evidence type="ECO:0000256" key="8">
    <source>
        <dbReference type="SAM" id="MobiDB-lite"/>
    </source>
</evidence>
<evidence type="ECO:0000256" key="2">
    <source>
        <dbReference type="ARBA" id="ARBA00006622"/>
    </source>
</evidence>
<evidence type="ECO:0000256" key="3">
    <source>
        <dbReference type="ARBA" id="ARBA00013133"/>
    </source>
</evidence>
<comment type="similarity">
    <text evidence="2">Belongs to the cysteine dioxygenase family.</text>
</comment>